<dbReference type="Pfam" id="PF01909">
    <property type="entry name" value="NTP_transf_2"/>
    <property type="match status" value="1"/>
</dbReference>
<dbReference type="SUPFAM" id="SSF81301">
    <property type="entry name" value="Nucleotidyltransferase"/>
    <property type="match status" value="1"/>
</dbReference>
<name>A0A1W6K0B6_9CREN</name>
<evidence type="ECO:0000313" key="3">
    <source>
        <dbReference type="Proteomes" id="UP000193404"/>
    </source>
</evidence>
<dbReference type="STRING" id="282676.B6F84_07915"/>
<keyword evidence="3" id="KW-1185">Reference proteome</keyword>
<dbReference type="EMBL" id="CP020477">
    <property type="protein sequence ID" value="ARM75959.1"/>
    <property type="molecule type" value="Genomic_DNA"/>
</dbReference>
<dbReference type="GO" id="GO:0016779">
    <property type="term" value="F:nucleotidyltransferase activity"/>
    <property type="evidence" value="ECO:0007669"/>
    <property type="project" value="InterPro"/>
</dbReference>
<organism evidence="2 3">
    <name type="scientific">Acidianus manzaensis</name>
    <dbReference type="NCBI Taxonomy" id="282676"/>
    <lineage>
        <taxon>Archaea</taxon>
        <taxon>Thermoproteota</taxon>
        <taxon>Thermoprotei</taxon>
        <taxon>Sulfolobales</taxon>
        <taxon>Sulfolobaceae</taxon>
        <taxon>Acidianus</taxon>
    </lineage>
</organism>
<dbReference type="Proteomes" id="UP000193404">
    <property type="component" value="Chromosome"/>
</dbReference>
<dbReference type="KEGG" id="aman:B6F84_07915"/>
<evidence type="ECO:0000313" key="2">
    <source>
        <dbReference type="EMBL" id="ARM75959.1"/>
    </source>
</evidence>
<dbReference type="RefSeq" id="WP_148691739.1">
    <property type="nucleotide sequence ID" value="NZ_CP020477.1"/>
</dbReference>
<sequence>MGRRYFLDKDIVKDKNNNIYVVLTNYNPPGYIFAYLKYYYSGKGLWKGYDRVFKYYGVKNLLEITQEFQYEPCYGVKYPILSLSNIKNHYKPDEKILEIINKSHNTDLEIIMLEILSKIKLNLRIGIGGSLLLGINHEKSDIDFIIYGKKSILDFINNFDGFEEDKDWIYETAQNYSLPLDLVKKIYTKKTRGTYKNIKYSFLFVDDIPWKYCEMTCEKVGKIEVEGIIENEGAKSLVYPSTGLLHTSNLTYKIISYEGIFNYIIYEGGNVKVRGMLMKCNDENVIIIGDREVGGYIKPTL</sequence>
<gene>
    <name evidence="2" type="ORF">B6F84_07915</name>
</gene>
<accession>A0A1W6K0B6</accession>
<keyword evidence="2" id="KW-0808">Transferase</keyword>
<dbReference type="OrthoDB" id="18771at2157"/>
<dbReference type="AlphaFoldDB" id="A0A1W6K0B6"/>
<dbReference type="InterPro" id="IPR002934">
    <property type="entry name" value="Polymerase_NTP_transf_dom"/>
</dbReference>
<dbReference type="GeneID" id="41590834"/>
<proteinExistence type="predicted"/>
<feature type="domain" description="Polymerase nucleotidyl transferase" evidence="1">
    <location>
        <begin position="113"/>
        <end position="200"/>
    </location>
</feature>
<dbReference type="InterPro" id="IPR043519">
    <property type="entry name" value="NT_sf"/>
</dbReference>
<reference evidence="2 3" key="1">
    <citation type="submission" date="2017-03" db="EMBL/GenBank/DDBJ databases">
        <title>Sulfur activation and transportation mechanism of thermophilic Archaea Acidianus manzaensis YN-25.</title>
        <authorList>
            <person name="Ma Y."/>
            <person name="Yang Y."/>
            <person name="Xia J."/>
        </authorList>
    </citation>
    <scope>NUCLEOTIDE SEQUENCE [LARGE SCALE GENOMIC DNA]</scope>
    <source>
        <strain evidence="2 3">YN-25</strain>
    </source>
</reference>
<evidence type="ECO:0000259" key="1">
    <source>
        <dbReference type="Pfam" id="PF01909"/>
    </source>
</evidence>
<protein>
    <submittedName>
        <fullName evidence="2">Nucleotidyltransferase</fullName>
    </submittedName>
</protein>